<evidence type="ECO:0000313" key="4">
    <source>
        <dbReference type="Proteomes" id="UP000435138"/>
    </source>
</evidence>
<evidence type="ECO:0000313" key="3">
    <source>
        <dbReference type="EMBL" id="MQY49847.1"/>
    </source>
</evidence>
<reference evidence="3 4" key="1">
    <citation type="submission" date="2019-11" db="EMBL/GenBank/DDBJ databases">
        <title>Genome analysis of Rhizobacterium cereale a novel genus and species isolated from maize roots in North Spain.</title>
        <authorList>
            <person name="Menendez E."/>
            <person name="Flores-Felix J.D."/>
            <person name="Ramirez-Bahena M.-H."/>
            <person name="Igual J.M."/>
            <person name="Garcia-Fraile P."/>
            <person name="Peix A."/>
            <person name="Velazquez E."/>
        </authorList>
    </citation>
    <scope>NUCLEOTIDE SEQUENCE [LARGE SCALE GENOMIC DNA]</scope>
    <source>
        <strain evidence="3 4">RZME27</strain>
    </source>
</reference>
<proteinExistence type="predicted"/>
<name>A0A6A8AJ24_9HYPH</name>
<evidence type="ECO:0008006" key="5">
    <source>
        <dbReference type="Google" id="ProtNLM"/>
    </source>
</evidence>
<sequence>MARDLNSTVESLQEQLSQLRSVLQQQAREKASEASSYISPRANRLSRDLRNEGFGLAEAAKRHPTAATGAVFGALALGAVLGLFLSGAIRDPD</sequence>
<evidence type="ECO:0000256" key="1">
    <source>
        <dbReference type="SAM" id="Coils"/>
    </source>
</evidence>
<dbReference type="Proteomes" id="UP000435138">
    <property type="component" value="Unassembled WGS sequence"/>
</dbReference>
<keyword evidence="2" id="KW-0472">Membrane</keyword>
<feature type="transmembrane region" description="Helical" evidence="2">
    <location>
        <begin position="70"/>
        <end position="89"/>
    </location>
</feature>
<protein>
    <recommendedName>
        <fullName evidence="5">DUF883 family protein</fullName>
    </recommendedName>
</protein>
<dbReference type="EMBL" id="WIXI01000051">
    <property type="protein sequence ID" value="MQY49847.1"/>
    <property type="molecule type" value="Genomic_DNA"/>
</dbReference>
<keyword evidence="4" id="KW-1185">Reference proteome</keyword>
<organism evidence="3 4">
    <name type="scientific">Endobacterium cereale</name>
    <dbReference type="NCBI Taxonomy" id="2663029"/>
    <lineage>
        <taxon>Bacteria</taxon>
        <taxon>Pseudomonadati</taxon>
        <taxon>Pseudomonadota</taxon>
        <taxon>Alphaproteobacteria</taxon>
        <taxon>Hyphomicrobiales</taxon>
        <taxon>Rhizobiaceae</taxon>
        <taxon>Endobacterium</taxon>
    </lineage>
</organism>
<accession>A0A6A8AJ24</accession>
<keyword evidence="2" id="KW-0812">Transmembrane</keyword>
<dbReference type="RefSeq" id="WP_153359972.1">
    <property type="nucleotide sequence ID" value="NZ_JAYKOO010000001.1"/>
</dbReference>
<keyword evidence="1" id="KW-0175">Coiled coil</keyword>
<feature type="coiled-coil region" evidence="1">
    <location>
        <begin position="2"/>
        <end position="29"/>
    </location>
</feature>
<comment type="caution">
    <text evidence="3">The sequence shown here is derived from an EMBL/GenBank/DDBJ whole genome shotgun (WGS) entry which is preliminary data.</text>
</comment>
<gene>
    <name evidence="3" type="ORF">GAO09_27850</name>
</gene>
<dbReference type="AlphaFoldDB" id="A0A6A8AJ24"/>
<evidence type="ECO:0000256" key="2">
    <source>
        <dbReference type="SAM" id="Phobius"/>
    </source>
</evidence>
<keyword evidence="2" id="KW-1133">Transmembrane helix</keyword>